<dbReference type="EMBL" id="CAXAMM010026114">
    <property type="protein sequence ID" value="CAK9058273.1"/>
    <property type="molecule type" value="Genomic_DNA"/>
</dbReference>
<evidence type="ECO:0000256" key="2">
    <source>
        <dbReference type="SAM" id="MobiDB-lite"/>
    </source>
</evidence>
<sequence length="953" mass="105721">MLFFQKKNAVLILLLLLFSSASASFPEDEEQHVVGDFLEPPEVDVQETMKQSENICISMMLLGCMGFMMANFYLVNWPDEDIRRISWEVISSTVSIFSAVLLFQACNKALEYYILEGLWIWYQLAVDMVHMLLWFTALQLVLAYLSGAMGAHEEVSSRRWSLRKSLSLTWMSPSTRLKRAQSAEMHFKAVKINTVCWATLLGHVTGFAAINAWGTLQQAVPRNLLCCGLIPLVTFAGIWSIYQATEKLRKIQIEQDEEEDEFEELWGEEVAETENDVMSLAVSFLLVQALRFCISGYLPNAEGNDPKGLKQSNLACELLLFAAFVFGGFDIVQISLRKLLKLGNEGSDVEEQRVSYNELDQAHRYHTWCRDILAMATAWSIHFSVDWWLSANIMADGAVLAVICAVVVTCFALLLIFVLDKLADMEFTDNEVDSSLRALISSLGILIGFSWERSFDEAVGGLAEGRVFGLPPPVLTLILAIFLASMVVPAWKWYILPVVESHKEESRVHHVHPHEATISENHLEKPLLKDFAQDGAHAQSETRQTQPQPGIMDDTALKQQLEAARHSIAELEEQLAGKDGALTEAKQRTTELELALQSVGVREDPSEQHHKEMHEKDNQLQEWRARAGELAMKVQTAEDSARGSLAESEQLRREQGLQAEALQNAKAEAADLHHKVQMLQEELVKADAAKQAFSSQWEEKLHDEVGRRVMVEERLRERSSQLSELQAEKNAELDRMAAVATDTECRLRQAQATLAEQEQATSRAANDTLKDELARTADKANALANQLASVEKENQVLLAEVNRLRGENKPSFVPRAVRGTSTPQPGAAGARSMPSPQDTSSPPQSSQASLPGQTFQPAAFASPSLRAAPSGAGLSMKPVQTTSRSAVPGVVSERPDRKTVQNPRSPPSPAQPKRTAIPKQTPGARVLGDRPRPVRPSVPARVPGDSPKRGLPQ</sequence>
<keyword evidence="1" id="KW-0175">Coiled coil</keyword>
<evidence type="ECO:0000256" key="4">
    <source>
        <dbReference type="SAM" id="SignalP"/>
    </source>
</evidence>
<comment type="caution">
    <text evidence="5">The sequence shown here is derived from an EMBL/GenBank/DDBJ whole genome shotgun (WGS) entry which is preliminary data.</text>
</comment>
<feature type="transmembrane region" description="Helical" evidence="3">
    <location>
        <begin position="195"/>
        <end position="216"/>
    </location>
</feature>
<reference evidence="5 6" key="1">
    <citation type="submission" date="2024-02" db="EMBL/GenBank/DDBJ databases">
        <authorList>
            <person name="Chen Y."/>
            <person name="Shah S."/>
            <person name="Dougan E. K."/>
            <person name="Thang M."/>
            <person name="Chan C."/>
        </authorList>
    </citation>
    <scope>NUCLEOTIDE SEQUENCE [LARGE SCALE GENOMIC DNA]</scope>
</reference>
<protein>
    <submittedName>
        <fullName evidence="5">Uncharacterized protein</fullName>
    </submittedName>
</protein>
<keyword evidence="3" id="KW-0812">Transmembrane</keyword>
<keyword evidence="3" id="KW-0472">Membrane</keyword>
<feature type="region of interest" description="Disordered" evidence="2">
    <location>
        <begin position="809"/>
        <end position="953"/>
    </location>
</feature>
<feature type="transmembrane region" description="Helical" evidence="3">
    <location>
        <begin position="222"/>
        <end position="242"/>
    </location>
</feature>
<feature type="coiled-coil region" evidence="1">
    <location>
        <begin position="554"/>
        <end position="588"/>
    </location>
</feature>
<evidence type="ECO:0000256" key="1">
    <source>
        <dbReference type="SAM" id="Coils"/>
    </source>
</evidence>
<feature type="chain" id="PRO_5047396760" evidence="4">
    <location>
        <begin position="24"/>
        <end position="953"/>
    </location>
</feature>
<keyword evidence="6" id="KW-1185">Reference proteome</keyword>
<keyword evidence="3" id="KW-1133">Transmembrane helix</keyword>
<evidence type="ECO:0000256" key="3">
    <source>
        <dbReference type="SAM" id="Phobius"/>
    </source>
</evidence>
<keyword evidence="4" id="KW-0732">Signal</keyword>
<feature type="transmembrane region" description="Helical" evidence="3">
    <location>
        <begin position="474"/>
        <end position="494"/>
    </location>
</feature>
<evidence type="ECO:0000313" key="6">
    <source>
        <dbReference type="Proteomes" id="UP001642464"/>
    </source>
</evidence>
<evidence type="ECO:0000313" key="5">
    <source>
        <dbReference type="EMBL" id="CAK9058273.1"/>
    </source>
</evidence>
<feature type="signal peptide" evidence="4">
    <location>
        <begin position="1"/>
        <end position="23"/>
    </location>
</feature>
<name>A0ABP0N3B8_9DINO</name>
<feature type="transmembrane region" description="Helical" evidence="3">
    <location>
        <begin position="318"/>
        <end position="336"/>
    </location>
</feature>
<feature type="coiled-coil region" evidence="1">
    <location>
        <begin position="662"/>
        <end position="807"/>
    </location>
</feature>
<feature type="compositionally biased region" description="Low complexity" evidence="2">
    <location>
        <begin position="832"/>
        <end position="853"/>
    </location>
</feature>
<accession>A0ABP0N3B8</accession>
<feature type="transmembrane region" description="Helical" evidence="3">
    <location>
        <begin position="120"/>
        <end position="145"/>
    </location>
</feature>
<feature type="transmembrane region" description="Helical" evidence="3">
    <location>
        <begin position="87"/>
        <end position="105"/>
    </location>
</feature>
<gene>
    <name evidence="5" type="ORF">SCF082_LOCUS31098</name>
</gene>
<proteinExistence type="predicted"/>
<dbReference type="Proteomes" id="UP001642464">
    <property type="component" value="Unassembled WGS sequence"/>
</dbReference>
<feature type="transmembrane region" description="Helical" evidence="3">
    <location>
        <begin position="57"/>
        <end position="75"/>
    </location>
</feature>
<organism evidence="5 6">
    <name type="scientific">Durusdinium trenchii</name>
    <dbReference type="NCBI Taxonomy" id="1381693"/>
    <lineage>
        <taxon>Eukaryota</taxon>
        <taxon>Sar</taxon>
        <taxon>Alveolata</taxon>
        <taxon>Dinophyceae</taxon>
        <taxon>Suessiales</taxon>
        <taxon>Symbiodiniaceae</taxon>
        <taxon>Durusdinium</taxon>
    </lineage>
</organism>
<feature type="transmembrane region" description="Helical" evidence="3">
    <location>
        <begin position="397"/>
        <end position="419"/>
    </location>
</feature>